<dbReference type="PANTHER" id="PTHR43649:SF34">
    <property type="entry name" value="ABC TRANSPORTER PERIPLASMIC-BINDING PROTEIN YCJN-RELATED"/>
    <property type="match status" value="1"/>
</dbReference>
<dbReference type="InterPro" id="IPR050490">
    <property type="entry name" value="Bact_solute-bd_prot1"/>
</dbReference>
<proteinExistence type="inferred from homology"/>
<feature type="signal peptide" evidence="4">
    <location>
        <begin position="1"/>
        <end position="22"/>
    </location>
</feature>
<dbReference type="Pfam" id="PF01547">
    <property type="entry name" value="SBP_bac_1"/>
    <property type="match status" value="1"/>
</dbReference>
<name>A0A2V3WBK2_9BACI</name>
<accession>A0A2V3WBK2</accession>
<dbReference type="InterPro" id="IPR006059">
    <property type="entry name" value="SBP"/>
</dbReference>
<organism evidence="5 6">
    <name type="scientific">Pseudogracilibacillus auburnensis</name>
    <dbReference type="NCBI Taxonomy" id="1494959"/>
    <lineage>
        <taxon>Bacteria</taxon>
        <taxon>Bacillati</taxon>
        <taxon>Bacillota</taxon>
        <taxon>Bacilli</taxon>
        <taxon>Bacillales</taxon>
        <taxon>Bacillaceae</taxon>
        <taxon>Pseudogracilibacillus</taxon>
    </lineage>
</organism>
<gene>
    <name evidence="5" type="ORF">DFR56_101303</name>
</gene>
<dbReference type="EMBL" id="QJJQ01000001">
    <property type="protein sequence ID" value="PXW90391.1"/>
    <property type="molecule type" value="Genomic_DNA"/>
</dbReference>
<evidence type="ECO:0000313" key="5">
    <source>
        <dbReference type="EMBL" id="PXW90391.1"/>
    </source>
</evidence>
<dbReference type="PANTHER" id="PTHR43649">
    <property type="entry name" value="ARABINOSE-BINDING PROTEIN-RELATED"/>
    <property type="match status" value="1"/>
</dbReference>
<evidence type="ECO:0000256" key="2">
    <source>
        <dbReference type="ARBA" id="ARBA00022448"/>
    </source>
</evidence>
<evidence type="ECO:0000313" key="6">
    <source>
        <dbReference type="Proteomes" id="UP000247978"/>
    </source>
</evidence>
<evidence type="ECO:0000256" key="4">
    <source>
        <dbReference type="SAM" id="SignalP"/>
    </source>
</evidence>
<keyword evidence="3 4" id="KW-0732">Signal</keyword>
<comment type="similarity">
    <text evidence="1">Belongs to the bacterial solute-binding protein 1 family.</text>
</comment>
<keyword evidence="2" id="KW-0813">Transport</keyword>
<comment type="caution">
    <text evidence="5">The sequence shown here is derived from an EMBL/GenBank/DDBJ whole genome shotgun (WGS) entry which is preliminary data.</text>
</comment>
<feature type="chain" id="PRO_5016031032" evidence="4">
    <location>
        <begin position="23"/>
        <end position="429"/>
    </location>
</feature>
<dbReference type="Proteomes" id="UP000247978">
    <property type="component" value="Unassembled WGS sequence"/>
</dbReference>
<dbReference type="RefSeq" id="WP_158525455.1">
    <property type="nucleotide sequence ID" value="NZ_JBHUHB010000001.1"/>
</dbReference>
<dbReference type="Gene3D" id="3.40.190.10">
    <property type="entry name" value="Periplasmic binding protein-like II"/>
    <property type="match status" value="2"/>
</dbReference>
<dbReference type="AlphaFoldDB" id="A0A2V3WBK2"/>
<reference evidence="5 6" key="1">
    <citation type="submission" date="2018-05" db="EMBL/GenBank/DDBJ databases">
        <title>Genomic Encyclopedia of Type Strains, Phase IV (KMG-IV): sequencing the most valuable type-strain genomes for metagenomic binning, comparative biology and taxonomic classification.</title>
        <authorList>
            <person name="Goeker M."/>
        </authorList>
    </citation>
    <scope>NUCLEOTIDE SEQUENCE [LARGE SCALE GENOMIC DNA]</scope>
    <source>
        <strain evidence="5 6">DSM 28556</strain>
    </source>
</reference>
<dbReference type="PROSITE" id="PS51257">
    <property type="entry name" value="PROKAR_LIPOPROTEIN"/>
    <property type="match status" value="1"/>
</dbReference>
<keyword evidence="6" id="KW-1185">Reference proteome</keyword>
<evidence type="ECO:0000256" key="3">
    <source>
        <dbReference type="ARBA" id="ARBA00022729"/>
    </source>
</evidence>
<evidence type="ECO:0000256" key="1">
    <source>
        <dbReference type="ARBA" id="ARBA00008520"/>
    </source>
</evidence>
<protein>
    <submittedName>
        <fullName evidence="5">ABC-type glycerol-3-phosphate transport system substrate-binding protein</fullName>
    </submittedName>
</protein>
<sequence>MKKSVIWLGLLLFVLGSLVACGKDNDSASSSSGDGGSSSEPVTISAFIAEDLFKSADIMQGFIDRFEMDNPDIKVKLETVPHGEIYERLRVMVSTDEMPDIYQINVGHSISYLVEDAGYLYDLNELNSASNFSNAIQEGTQLNGKHAAFSMGVGVLGFHYNADMLKEAGFEEPPKTWDELLDLGEKLKADNKSLLAYSGKWTTGLINVFHWTFGNYALKNQEFKEAYLSNSIDWSKPEYREILMDGFKKFNELNEYVYTGSFTSEYGDAQQAFVNEESAMVMGGSWDIGQIRDLNPSFEHSFMNLPYDAETDNSYIYTAEDGLAINSKSENLEAAKTFLDWLFSKEIYEDITKTLANTSAMEGVGELDPVYVDIPQWLETDRVISFANTGPIEEAVITKLGETAQKVTFDGDIEKAADEFINEYNSFKE</sequence>
<dbReference type="SUPFAM" id="SSF53850">
    <property type="entry name" value="Periplasmic binding protein-like II"/>
    <property type="match status" value="1"/>
</dbReference>
<dbReference type="OrthoDB" id="9763054at2"/>